<keyword evidence="5" id="KW-1185">Reference proteome</keyword>
<feature type="domain" description="Phosphatidylinositol N-acetylglucosaminyltransferase subunit H conserved" evidence="3">
    <location>
        <begin position="675"/>
        <end position="777"/>
    </location>
</feature>
<dbReference type="EMBL" id="KZ819641">
    <property type="protein sequence ID" value="PWN87003.1"/>
    <property type="molecule type" value="Genomic_DNA"/>
</dbReference>
<sequence>MRLSSALAAHVHKRAYSTAMAGSSSSSGSKTVAPYGTWKSPISADLLAQKRLTFGEIAVVAQQRSHADIAYVENRPWEKGRAALIHQRIALAAPSDGAAVTVEGEGRDVTLGKYNARSGVHEYGGGALAPAQPGSGKVLFSDITSSSVYEAASAASTSTSEESPREVTPTSAVMRYGDFSAHPSQPCFLAAREDHTVDEPARVVNTLVCVDEARRTVHELASGCDFYAAPRFSHDGTLVAWVSWNHPSMPFWATQLWVARFEHDGGTPKLVGTRQVGGQAGGEVLHHPVWAADTNTLYFASDRTGFAQPYAVDVGPDAQLLGPVRPLLAKPVEADFIHPAWTLNNSSFSFLSPDWLACIVTTRAIDGLALVHLPSGQLHALDTPFVTARQLRATSPSSFVFVGSTYAEPDALVAVDVAAVLADPAQKPTWTVIKRSSTIVHDGTVDAAYLSRADTIEFPTELPNGMPATAHAVVYAPKNKDYIAPTGSAPPAIIMSHGGPTAHYGAGLALELQYWTTRGFLVCLVNYGGSTGYGRAYMERLMGTWGQVDVRDCVAAAQYLGSSDHEGIVATAGARAGADRRTLAATKAQRRVSQRGQAELANLEERQLASGAVEITLANTDGGNLFSIGLVDGLLAAVLGAAGHLIPGATVQQGLMAAGAAWLLRKLFHVQEETVKVIPTVGIELTTTRGVRLPSFLTPKSAGANEKGSSSSSSSRRRPFFVASVAGRMIPRDCIMDLVTNEAFSRWRIVDYCAVATRPPPSAKSFSRGSKLEVLFPNLLPRLPVVEHVYRAIYPALFGHDQPAATSSSSSGGINNEKSGHVSLDVAAAPGSSPRADGAKIAIAGGSAGGYSVLCGLCMYPHAFQAGVSRYGVGDLVGLEALSHKFESRYLHQLLGGSPTEIPQVYHDRSPIHAADRIRAPVLFLQGDIDKVVPPSQSEQMYDEIRKRGGKTKYVLYKGEGHGFRDAKHITDALAQEEAWYRDVFKLDE</sequence>
<feature type="region of interest" description="Disordered" evidence="1">
    <location>
        <begin position="696"/>
        <end position="715"/>
    </location>
</feature>
<evidence type="ECO:0000259" key="3">
    <source>
        <dbReference type="Pfam" id="PF10181"/>
    </source>
</evidence>
<gene>
    <name evidence="4" type="ORF">FA10DRAFT_304431</name>
</gene>
<dbReference type="Proteomes" id="UP000245768">
    <property type="component" value="Unassembled WGS sequence"/>
</dbReference>
<dbReference type="Pfam" id="PF00326">
    <property type="entry name" value="Peptidase_S9"/>
    <property type="match status" value="2"/>
</dbReference>
<dbReference type="InterPro" id="IPR050585">
    <property type="entry name" value="Xaa-Pro_dipeptidyl-ppase/CocE"/>
</dbReference>
<dbReference type="GO" id="GO:0008236">
    <property type="term" value="F:serine-type peptidase activity"/>
    <property type="evidence" value="ECO:0007669"/>
    <property type="project" value="InterPro"/>
</dbReference>
<name>A0A316YFW6_9BASI</name>
<dbReference type="InterPro" id="IPR011042">
    <property type="entry name" value="6-blade_b-propeller_TolB-like"/>
</dbReference>
<dbReference type="InterPro" id="IPR019328">
    <property type="entry name" value="PIGH-H_dom"/>
</dbReference>
<dbReference type="PANTHER" id="PTHR43056">
    <property type="entry name" value="PEPTIDASE S9 PROLYL OLIGOPEPTIDASE"/>
    <property type="match status" value="1"/>
</dbReference>
<feature type="domain" description="Peptidase S9 prolyl oligopeptidase catalytic" evidence="2">
    <location>
        <begin position="510"/>
        <end position="562"/>
    </location>
</feature>
<proteinExistence type="predicted"/>
<dbReference type="GO" id="GO:0006508">
    <property type="term" value="P:proteolysis"/>
    <property type="evidence" value="ECO:0007669"/>
    <property type="project" value="InterPro"/>
</dbReference>
<dbReference type="Pfam" id="PF07676">
    <property type="entry name" value="PD40"/>
    <property type="match status" value="1"/>
</dbReference>
<dbReference type="RefSeq" id="XP_025374201.1">
    <property type="nucleotide sequence ID" value="XM_025525359.1"/>
</dbReference>
<organism evidence="4 5">
    <name type="scientific">Acaromyces ingoldii</name>
    <dbReference type="NCBI Taxonomy" id="215250"/>
    <lineage>
        <taxon>Eukaryota</taxon>
        <taxon>Fungi</taxon>
        <taxon>Dikarya</taxon>
        <taxon>Basidiomycota</taxon>
        <taxon>Ustilaginomycotina</taxon>
        <taxon>Exobasidiomycetes</taxon>
        <taxon>Exobasidiales</taxon>
        <taxon>Cryptobasidiaceae</taxon>
        <taxon>Acaromyces</taxon>
    </lineage>
</organism>
<dbReference type="Gene3D" id="2.120.10.30">
    <property type="entry name" value="TolB, C-terminal domain"/>
    <property type="match status" value="1"/>
</dbReference>
<evidence type="ECO:0000259" key="2">
    <source>
        <dbReference type="Pfam" id="PF00326"/>
    </source>
</evidence>
<accession>A0A316YFW6</accession>
<dbReference type="PANTHER" id="PTHR43056:SF5">
    <property type="entry name" value="PEPTIDASE S9 PROLYL OLIGOPEPTIDASE CATALYTIC DOMAIN-CONTAINING PROTEIN"/>
    <property type="match status" value="1"/>
</dbReference>
<dbReference type="GeneID" id="37047275"/>
<reference evidence="4 5" key="1">
    <citation type="journal article" date="2018" name="Mol. Biol. Evol.">
        <title>Broad Genomic Sampling Reveals a Smut Pathogenic Ancestry of the Fungal Clade Ustilaginomycotina.</title>
        <authorList>
            <person name="Kijpornyongpan T."/>
            <person name="Mondo S.J."/>
            <person name="Barry K."/>
            <person name="Sandor L."/>
            <person name="Lee J."/>
            <person name="Lipzen A."/>
            <person name="Pangilinan J."/>
            <person name="LaButti K."/>
            <person name="Hainaut M."/>
            <person name="Henrissat B."/>
            <person name="Grigoriev I.V."/>
            <person name="Spatafora J.W."/>
            <person name="Aime M.C."/>
        </authorList>
    </citation>
    <scope>NUCLEOTIDE SEQUENCE [LARGE SCALE GENOMIC DNA]</scope>
    <source>
        <strain evidence="4 5">MCA 4198</strain>
    </source>
</reference>
<dbReference type="InterPro" id="IPR011659">
    <property type="entry name" value="WD40"/>
</dbReference>
<evidence type="ECO:0000256" key="1">
    <source>
        <dbReference type="SAM" id="MobiDB-lite"/>
    </source>
</evidence>
<dbReference type="InterPro" id="IPR029058">
    <property type="entry name" value="AB_hydrolase_fold"/>
</dbReference>
<dbReference type="SUPFAM" id="SSF53474">
    <property type="entry name" value="alpha/beta-Hydrolases"/>
    <property type="match status" value="2"/>
</dbReference>
<feature type="domain" description="Peptidase S9 prolyl oligopeptidase catalytic" evidence="2">
    <location>
        <begin position="834"/>
        <end position="986"/>
    </location>
</feature>
<dbReference type="InterPro" id="IPR001375">
    <property type="entry name" value="Peptidase_S9_cat"/>
</dbReference>
<dbReference type="STRING" id="215250.A0A316YFW6"/>
<dbReference type="OrthoDB" id="43744at2759"/>
<dbReference type="SUPFAM" id="SSF82171">
    <property type="entry name" value="DPP6 N-terminal domain-like"/>
    <property type="match status" value="1"/>
</dbReference>
<dbReference type="AlphaFoldDB" id="A0A316YFW6"/>
<dbReference type="Pfam" id="PF10181">
    <property type="entry name" value="PIG-H"/>
    <property type="match status" value="1"/>
</dbReference>
<dbReference type="InParanoid" id="A0A316YFW6"/>
<evidence type="ECO:0000313" key="5">
    <source>
        <dbReference type="Proteomes" id="UP000245768"/>
    </source>
</evidence>
<protein>
    <submittedName>
        <fullName evidence="4">Uncharacterized protein</fullName>
    </submittedName>
</protein>
<dbReference type="Gene3D" id="3.40.50.1820">
    <property type="entry name" value="alpha/beta hydrolase"/>
    <property type="match status" value="2"/>
</dbReference>
<evidence type="ECO:0000313" key="4">
    <source>
        <dbReference type="EMBL" id="PWN87003.1"/>
    </source>
</evidence>